<dbReference type="InterPro" id="IPR018485">
    <property type="entry name" value="FGGY_C"/>
</dbReference>
<dbReference type="CDD" id="cd07770">
    <property type="entry name" value="ASKHA_NBD_FGGY_GntK"/>
    <property type="match status" value="1"/>
</dbReference>
<evidence type="ECO:0000256" key="1">
    <source>
        <dbReference type="ARBA" id="ARBA00009156"/>
    </source>
</evidence>
<keyword evidence="2 4" id="KW-0808">Transferase</keyword>
<dbReference type="EMBL" id="JBHSSD010000035">
    <property type="protein sequence ID" value="MFC6164563.1"/>
    <property type="molecule type" value="Genomic_DNA"/>
</dbReference>
<evidence type="ECO:0000259" key="5">
    <source>
        <dbReference type="Pfam" id="PF00370"/>
    </source>
</evidence>
<evidence type="ECO:0000313" key="7">
    <source>
        <dbReference type="EMBL" id="MFC6164563.1"/>
    </source>
</evidence>
<keyword evidence="8" id="KW-1185">Reference proteome</keyword>
<dbReference type="Pfam" id="PF00370">
    <property type="entry name" value="FGGY_N"/>
    <property type="match status" value="1"/>
</dbReference>
<protein>
    <submittedName>
        <fullName evidence="7">Gluconokinase</fullName>
        <ecNumber evidence="7">2.7.1.12</ecNumber>
    </submittedName>
</protein>
<dbReference type="InterPro" id="IPR050406">
    <property type="entry name" value="FGGY_Carb_Kinase"/>
</dbReference>
<keyword evidence="3 4" id="KW-0418">Kinase</keyword>
<dbReference type="EC" id="2.7.1.12" evidence="7"/>
<dbReference type="PIRSF" id="PIRSF000538">
    <property type="entry name" value="GlpK"/>
    <property type="match status" value="1"/>
</dbReference>
<sequence length="497" mass="53532">MQPMLGVDIGTTSTKVVLYDANGQVAASANHGYPLYQDLPGMAEEEPAAIFKAVLTGIQAVLPQAKQPIGGISFSAAMHSLILLDDAHQPLTRMYTWADNRAKAAADRLRALPQAHQLYLNTGTPLRPMTPLAKLAWLAETKPNLLAKARWVVDIKSYVIDQLTGQLVMDYSIANATGLFNLQHFDWDPLALKLAHIQAEQLPRLVDTTAQVIGLKSALATKWQLNPQTPLIVGASDGCLSNLGVNAIEPGVAALTIGTSGAIRVVTDQPQLDPHGRLFCYYLAPHRWVIGGPVNNGGNVLKWVRDTFFDGASYATITQLASQVPAGSHGLLMHPYLNGERAPLWNADARGAYFGLTAQHTRADLSRAALEGIGFNLVQVAKLVQQLTGPFKSLQATGGFANSATWRQLLADIFATPLVIPDSFESSCLGAAVLGWVSLDQVTDLTAVAQLVGHEQIVTPDSSAVATYQRLYPLYQELTTAYQPLFGKLAALMTKKD</sequence>
<feature type="domain" description="Carbohydrate kinase FGGY N-terminal" evidence="5">
    <location>
        <begin position="4"/>
        <end position="244"/>
    </location>
</feature>
<comment type="similarity">
    <text evidence="1 4">Belongs to the FGGY kinase family.</text>
</comment>
<evidence type="ECO:0000313" key="8">
    <source>
        <dbReference type="Proteomes" id="UP001596253"/>
    </source>
</evidence>
<dbReference type="Gene3D" id="3.30.420.40">
    <property type="match status" value="2"/>
</dbReference>
<comment type="caution">
    <text evidence="7">The sequence shown here is derived from an EMBL/GenBank/DDBJ whole genome shotgun (WGS) entry which is preliminary data.</text>
</comment>
<reference evidence="8" key="1">
    <citation type="journal article" date="2019" name="Int. J. Syst. Evol. Microbiol.">
        <title>The Global Catalogue of Microorganisms (GCM) 10K type strain sequencing project: providing services to taxonomists for standard genome sequencing and annotation.</title>
        <authorList>
            <consortium name="The Broad Institute Genomics Platform"/>
            <consortium name="The Broad Institute Genome Sequencing Center for Infectious Disease"/>
            <person name="Wu L."/>
            <person name="Ma J."/>
        </authorList>
    </citation>
    <scope>NUCLEOTIDE SEQUENCE [LARGE SCALE GENOMIC DNA]</scope>
    <source>
        <strain evidence="8">CCM 8932</strain>
    </source>
</reference>
<dbReference type="InterPro" id="IPR043129">
    <property type="entry name" value="ATPase_NBD"/>
</dbReference>
<dbReference type="GO" id="GO:0046316">
    <property type="term" value="F:gluconokinase activity"/>
    <property type="evidence" value="ECO:0007669"/>
    <property type="project" value="UniProtKB-EC"/>
</dbReference>
<dbReference type="InterPro" id="IPR018483">
    <property type="entry name" value="Carb_kinase_FGGY_CS"/>
</dbReference>
<dbReference type="Pfam" id="PF02782">
    <property type="entry name" value="FGGY_C"/>
    <property type="match status" value="1"/>
</dbReference>
<feature type="domain" description="Carbohydrate kinase FGGY C-terminal" evidence="6">
    <location>
        <begin position="253"/>
        <end position="438"/>
    </location>
</feature>
<evidence type="ECO:0000256" key="2">
    <source>
        <dbReference type="ARBA" id="ARBA00022679"/>
    </source>
</evidence>
<evidence type="ECO:0000256" key="4">
    <source>
        <dbReference type="RuleBase" id="RU003733"/>
    </source>
</evidence>
<dbReference type="InterPro" id="IPR000577">
    <property type="entry name" value="Carb_kinase_FGGY"/>
</dbReference>
<gene>
    <name evidence="7" type="ORF">ACFP3T_07775</name>
</gene>
<dbReference type="PROSITE" id="PS00445">
    <property type="entry name" value="FGGY_KINASES_2"/>
    <property type="match status" value="1"/>
</dbReference>
<dbReference type="Proteomes" id="UP001596253">
    <property type="component" value="Unassembled WGS sequence"/>
</dbReference>
<name>A0ABW1R3X2_9LACO</name>
<dbReference type="RefSeq" id="WP_137639395.1">
    <property type="nucleotide sequence ID" value="NZ_BJDK01000005.1"/>
</dbReference>
<organism evidence="7 8">
    <name type="scientific">Lactiplantibacillus dongliensis</name>
    <dbReference type="NCBI Taxonomy" id="2559919"/>
    <lineage>
        <taxon>Bacteria</taxon>
        <taxon>Bacillati</taxon>
        <taxon>Bacillota</taxon>
        <taxon>Bacilli</taxon>
        <taxon>Lactobacillales</taxon>
        <taxon>Lactobacillaceae</taxon>
        <taxon>Lactiplantibacillus</taxon>
    </lineage>
</organism>
<dbReference type="SUPFAM" id="SSF53067">
    <property type="entry name" value="Actin-like ATPase domain"/>
    <property type="match status" value="2"/>
</dbReference>
<evidence type="ECO:0000256" key="3">
    <source>
        <dbReference type="ARBA" id="ARBA00022777"/>
    </source>
</evidence>
<evidence type="ECO:0000259" key="6">
    <source>
        <dbReference type="Pfam" id="PF02782"/>
    </source>
</evidence>
<dbReference type="PANTHER" id="PTHR43095">
    <property type="entry name" value="SUGAR KINASE"/>
    <property type="match status" value="1"/>
</dbReference>
<accession>A0ABW1R3X2</accession>
<dbReference type="InterPro" id="IPR018484">
    <property type="entry name" value="FGGY_N"/>
</dbReference>
<proteinExistence type="inferred from homology"/>
<dbReference type="PANTHER" id="PTHR43095:SF2">
    <property type="entry name" value="GLUCONOKINASE"/>
    <property type="match status" value="1"/>
</dbReference>